<evidence type="ECO:0000313" key="2">
    <source>
        <dbReference type="Proteomes" id="UP000697710"/>
    </source>
</evidence>
<name>A0A956M007_UNCEI</name>
<feature type="non-terminal residue" evidence="1">
    <location>
        <position position="1"/>
    </location>
</feature>
<gene>
    <name evidence="1" type="ORF">KC729_13675</name>
</gene>
<evidence type="ECO:0000313" key="1">
    <source>
        <dbReference type="EMBL" id="MCA9728734.1"/>
    </source>
</evidence>
<dbReference type="GO" id="GO:0032259">
    <property type="term" value="P:methylation"/>
    <property type="evidence" value="ECO:0007669"/>
    <property type="project" value="UniProtKB-KW"/>
</dbReference>
<organism evidence="1 2">
    <name type="scientific">Eiseniibacteriota bacterium</name>
    <dbReference type="NCBI Taxonomy" id="2212470"/>
    <lineage>
        <taxon>Bacteria</taxon>
        <taxon>Candidatus Eiseniibacteriota</taxon>
    </lineage>
</organism>
<dbReference type="GO" id="GO:0008168">
    <property type="term" value="F:methyltransferase activity"/>
    <property type="evidence" value="ECO:0007669"/>
    <property type="project" value="UniProtKB-KW"/>
</dbReference>
<reference evidence="1" key="1">
    <citation type="submission" date="2020-04" db="EMBL/GenBank/DDBJ databases">
        <authorList>
            <person name="Zhang T."/>
        </authorList>
    </citation>
    <scope>NUCLEOTIDE SEQUENCE</scope>
    <source>
        <strain evidence="1">HKST-UBA01</strain>
    </source>
</reference>
<accession>A0A956M007</accession>
<dbReference type="EMBL" id="JAGQHR010000461">
    <property type="protein sequence ID" value="MCA9728734.1"/>
    <property type="molecule type" value="Genomic_DNA"/>
</dbReference>
<reference evidence="1" key="2">
    <citation type="journal article" date="2021" name="Microbiome">
        <title>Successional dynamics and alternative stable states in a saline activated sludge microbial community over 9 years.</title>
        <authorList>
            <person name="Wang Y."/>
            <person name="Ye J."/>
            <person name="Ju F."/>
            <person name="Liu L."/>
            <person name="Boyd J.A."/>
            <person name="Deng Y."/>
            <person name="Parks D.H."/>
            <person name="Jiang X."/>
            <person name="Yin X."/>
            <person name="Woodcroft B.J."/>
            <person name="Tyson G.W."/>
            <person name="Hugenholtz P."/>
            <person name="Polz M.F."/>
            <person name="Zhang T."/>
        </authorList>
    </citation>
    <scope>NUCLEOTIDE SEQUENCE</scope>
    <source>
        <strain evidence="1">HKST-UBA01</strain>
    </source>
</reference>
<dbReference type="AlphaFoldDB" id="A0A956M007"/>
<sequence>PMLPRTLARTLRAAGFEEILATGHAFVTTELDPETYGGMVLGRVEQYLSEHGGVDPEEARAWVREQRDLGSRGEYFFAIVQCCFTASRPGS</sequence>
<protein>
    <submittedName>
        <fullName evidence="1">Methyltransferase</fullName>
    </submittedName>
</protein>
<proteinExistence type="predicted"/>
<keyword evidence="1" id="KW-0808">Transferase</keyword>
<dbReference type="Proteomes" id="UP000697710">
    <property type="component" value="Unassembled WGS sequence"/>
</dbReference>
<keyword evidence="1" id="KW-0489">Methyltransferase</keyword>
<comment type="caution">
    <text evidence="1">The sequence shown here is derived from an EMBL/GenBank/DDBJ whole genome shotgun (WGS) entry which is preliminary data.</text>
</comment>